<evidence type="ECO:0000313" key="8">
    <source>
        <dbReference type="EMBL" id="AXG07399.1"/>
    </source>
</evidence>
<keyword evidence="2" id="KW-0474">Menaquinone biosynthesis</keyword>
<comment type="similarity">
    <text evidence="1">Belongs to the ATP-dependent AMP-binding enzyme family.</text>
</comment>
<organism evidence="8 9">
    <name type="scientific">Haloplanus rubicundus</name>
    <dbReference type="NCBI Taxonomy" id="1547898"/>
    <lineage>
        <taxon>Archaea</taxon>
        <taxon>Methanobacteriati</taxon>
        <taxon>Methanobacteriota</taxon>
        <taxon>Stenosarchaea group</taxon>
        <taxon>Halobacteria</taxon>
        <taxon>Halobacteriales</taxon>
        <taxon>Haloferacaceae</taxon>
        <taxon>Haloplanus</taxon>
    </lineage>
</organism>
<dbReference type="Pfam" id="PF00501">
    <property type="entry name" value="AMP-binding"/>
    <property type="match status" value="1"/>
</dbReference>
<dbReference type="NCBIfam" id="TIGR01923">
    <property type="entry name" value="menE"/>
    <property type="match status" value="1"/>
</dbReference>
<dbReference type="AlphaFoldDB" id="A0A345E5C7"/>
<dbReference type="Gene3D" id="3.40.50.12780">
    <property type="entry name" value="N-terminal domain of ligase-like"/>
    <property type="match status" value="1"/>
</dbReference>
<evidence type="ECO:0000256" key="1">
    <source>
        <dbReference type="ARBA" id="ARBA00006432"/>
    </source>
</evidence>
<evidence type="ECO:0000259" key="7">
    <source>
        <dbReference type="Pfam" id="PF13193"/>
    </source>
</evidence>
<evidence type="ECO:0000256" key="4">
    <source>
        <dbReference type="ARBA" id="ARBA00022741"/>
    </source>
</evidence>
<dbReference type="GeneID" id="37284467"/>
<keyword evidence="4" id="KW-0547">Nucleotide-binding</keyword>
<reference evidence="8 9" key="1">
    <citation type="submission" date="2018-07" db="EMBL/GenBank/DDBJ databases">
        <title>Genome sequences of Haloplanus sp. CBA1113.</title>
        <authorList>
            <person name="Kim Y.B."/>
            <person name="Roh S.W."/>
        </authorList>
    </citation>
    <scope>NUCLEOTIDE SEQUENCE [LARGE SCALE GENOMIC DNA]</scope>
    <source>
        <strain evidence="8 9">CBA1113</strain>
    </source>
</reference>
<evidence type="ECO:0000256" key="5">
    <source>
        <dbReference type="ARBA" id="ARBA00022840"/>
    </source>
</evidence>
<dbReference type="InterPro" id="IPR020845">
    <property type="entry name" value="AMP-binding_CS"/>
</dbReference>
<dbReference type="RefSeq" id="WP_114586528.1">
    <property type="nucleotide sequence ID" value="NZ_CP031150.1"/>
</dbReference>
<dbReference type="InterPro" id="IPR000873">
    <property type="entry name" value="AMP-dep_synth/lig_dom"/>
</dbReference>
<protein>
    <submittedName>
        <fullName evidence="8">O-succinylbenzoate--CoA ligase</fullName>
        <ecNumber evidence="8">6.2.1.26</ecNumber>
    </submittedName>
</protein>
<keyword evidence="9" id="KW-1185">Reference proteome</keyword>
<feature type="domain" description="AMP-dependent synthetase/ligase" evidence="6">
    <location>
        <begin position="6"/>
        <end position="362"/>
    </location>
</feature>
<dbReference type="OrthoDB" id="35688at2157"/>
<name>A0A345E5C7_9EURY</name>
<dbReference type="GO" id="GO:0008756">
    <property type="term" value="F:o-succinylbenzoate-CoA ligase activity"/>
    <property type="evidence" value="ECO:0007669"/>
    <property type="project" value="UniProtKB-EC"/>
</dbReference>
<evidence type="ECO:0000313" key="9">
    <source>
        <dbReference type="Proteomes" id="UP000253273"/>
    </source>
</evidence>
<dbReference type="PANTHER" id="PTHR43201:SF32">
    <property type="entry name" value="2-SUCCINYLBENZOATE--COA LIGASE, CHLOROPLASTIC_PEROXISOMAL"/>
    <property type="match status" value="1"/>
</dbReference>
<dbReference type="KEGG" id="haj:DU500_13740"/>
<dbReference type="PANTHER" id="PTHR43201">
    <property type="entry name" value="ACYL-COA SYNTHETASE"/>
    <property type="match status" value="1"/>
</dbReference>
<evidence type="ECO:0000259" key="6">
    <source>
        <dbReference type="Pfam" id="PF00501"/>
    </source>
</evidence>
<dbReference type="FunFam" id="3.30.300.30:FF:000008">
    <property type="entry name" value="2,3-dihydroxybenzoate-AMP ligase"/>
    <property type="match status" value="1"/>
</dbReference>
<dbReference type="SUPFAM" id="SSF56801">
    <property type="entry name" value="Acetyl-CoA synthetase-like"/>
    <property type="match status" value="1"/>
</dbReference>
<dbReference type="EMBL" id="CP031150">
    <property type="protein sequence ID" value="AXG07399.1"/>
    <property type="molecule type" value="Genomic_DNA"/>
</dbReference>
<dbReference type="Pfam" id="PF13193">
    <property type="entry name" value="AMP-binding_C"/>
    <property type="match status" value="1"/>
</dbReference>
<keyword evidence="3 8" id="KW-0436">Ligase</keyword>
<dbReference type="InterPro" id="IPR025110">
    <property type="entry name" value="AMP-bd_C"/>
</dbReference>
<dbReference type="InterPro" id="IPR045851">
    <property type="entry name" value="AMP-bd_C_sf"/>
</dbReference>
<dbReference type="GO" id="GO:0009234">
    <property type="term" value="P:menaquinone biosynthetic process"/>
    <property type="evidence" value="ECO:0007669"/>
    <property type="project" value="UniProtKB-KW"/>
</dbReference>
<dbReference type="Proteomes" id="UP000253273">
    <property type="component" value="Chromosome"/>
</dbReference>
<dbReference type="InterPro" id="IPR010192">
    <property type="entry name" value="MenE"/>
</dbReference>
<sequence>MRDPLADRAAVTPEATALIDADRDERWSVADLDSAVERTAGRLATLGVRPGDRLGTLLPTRPAAVRVIYAAVRLGATLVPLGARLTPDELAVRIERADVTTLVCDATTEADAVAATAAAGDVPVPVVSVDDADAERVTALDTHPPEAVVPQDWALDSTLLIPFTSGTTGAPKGVRLTLRNVLASAVASVFRLGLRRDETWHVALPLHHVGGLTPVLRMPLYGMTVVLRDSFDAAAVAADFERYDVTATSLVPTTLSRLLDATEGDICPTLRTVLLGGAPATGTLLDRCVERSVPVFPTYGMTETASQIATATPAEAASHPGTVGRPLFWTDLSVRDDEGNARPPGETGELVVSGPTVSPGYLDAEATAAAFGDGGLRTGDVGYREDGLFWVVGRTDDLIVTGGENVAPAEVVDALRDHPDVADAAVVGVPDAEWGERVAALVVPREGADPAASALDEHCRARLAGYKVPRTIRFVDAIPRTASGTVDRAAVRDRLP</sequence>
<accession>A0A345E5C7</accession>
<dbReference type="GO" id="GO:0006631">
    <property type="term" value="P:fatty acid metabolic process"/>
    <property type="evidence" value="ECO:0007669"/>
    <property type="project" value="TreeGrafter"/>
</dbReference>
<proteinExistence type="inferred from homology"/>
<dbReference type="Gene3D" id="3.30.300.30">
    <property type="match status" value="1"/>
</dbReference>
<dbReference type="PROSITE" id="PS00455">
    <property type="entry name" value="AMP_BINDING"/>
    <property type="match status" value="1"/>
</dbReference>
<evidence type="ECO:0000256" key="2">
    <source>
        <dbReference type="ARBA" id="ARBA00022428"/>
    </source>
</evidence>
<dbReference type="InterPro" id="IPR042099">
    <property type="entry name" value="ANL_N_sf"/>
</dbReference>
<evidence type="ECO:0000256" key="3">
    <source>
        <dbReference type="ARBA" id="ARBA00022598"/>
    </source>
</evidence>
<dbReference type="EC" id="6.2.1.26" evidence="8"/>
<gene>
    <name evidence="8" type="primary">menE</name>
    <name evidence="8" type="ORF">DU500_13740</name>
</gene>
<dbReference type="GO" id="GO:0005524">
    <property type="term" value="F:ATP binding"/>
    <property type="evidence" value="ECO:0007669"/>
    <property type="project" value="UniProtKB-KW"/>
</dbReference>
<keyword evidence="5" id="KW-0067">ATP-binding</keyword>
<feature type="domain" description="AMP-binding enzyme C-terminal" evidence="7">
    <location>
        <begin position="413"/>
        <end position="484"/>
    </location>
</feature>
<dbReference type="GO" id="GO:0031956">
    <property type="term" value="F:medium-chain fatty acid-CoA ligase activity"/>
    <property type="evidence" value="ECO:0007669"/>
    <property type="project" value="TreeGrafter"/>
</dbReference>